<keyword evidence="2" id="KW-1185">Reference proteome</keyword>
<dbReference type="Gene3D" id="3.30.420.100">
    <property type="match status" value="1"/>
</dbReference>
<accession>A0AAQ3QKX4</accession>
<reference evidence="1 2" key="1">
    <citation type="submission" date="2023-10" db="EMBL/GenBank/DDBJ databases">
        <title>Chromosome-scale genome assembly provides insights into flower coloration mechanisms of Canna indica.</title>
        <authorList>
            <person name="Li C."/>
        </authorList>
    </citation>
    <scope>NUCLEOTIDE SEQUENCE [LARGE SCALE GENOMIC DNA]</scope>
    <source>
        <tissue evidence="1">Flower</tissue>
    </source>
</reference>
<sequence>MKLVWTTLGAPSGIRYQTNVFSKQRSFTTSNFSVAFPYVSIDEHETLESSIVKGFAENCGQGLGVDRVAYLDFCSVDGMNLEKLQGLHSVHGALDGGLDVPHSDKRFAGFKKDEKQLECP</sequence>
<gene>
    <name evidence="1" type="ORF">Cni_G22118</name>
</gene>
<name>A0AAQ3QKX4_9LILI</name>
<dbReference type="Proteomes" id="UP001327560">
    <property type="component" value="Chromosome 7"/>
</dbReference>
<organism evidence="1 2">
    <name type="scientific">Canna indica</name>
    <name type="common">Indian-shot</name>
    <dbReference type="NCBI Taxonomy" id="4628"/>
    <lineage>
        <taxon>Eukaryota</taxon>
        <taxon>Viridiplantae</taxon>
        <taxon>Streptophyta</taxon>
        <taxon>Embryophyta</taxon>
        <taxon>Tracheophyta</taxon>
        <taxon>Spermatophyta</taxon>
        <taxon>Magnoliopsida</taxon>
        <taxon>Liliopsida</taxon>
        <taxon>Zingiberales</taxon>
        <taxon>Cannaceae</taxon>
        <taxon>Canna</taxon>
    </lineage>
</organism>
<dbReference type="AlphaFoldDB" id="A0AAQ3QKX4"/>
<dbReference type="EMBL" id="CP136896">
    <property type="protein sequence ID" value="WOL13348.1"/>
    <property type="molecule type" value="Genomic_DNA"/>
</dbReference>
<protein>
    <submittedName>
        <fullName evidence="1">Uncharacterized protein</fullName>
    </submittedName>
</protein>
<evidence type="ECO:0000313" key="1">
    <source>
        <dbReference type="EMBL" id="WOL13348.1"/>
    </source>
</evidence>
<evidence type="ECO:0000313" key="2">
    <source>
        <dbReference type="Proteomes" id="UP001327560"/>
    </source>
</evidence>
<dbReference type="PANTHER" id="PTHR35285:SF1">
    <property type="entry name" value="2-C-METHYL-D-ERYTHRITOL 4-PHOSPHATE CYTIDYLYLTRANSFERASE"/>
    <property type="match status" value="1"/>
</dbReference>
<dbReference type="PANTHER" id="PTHR35285">
    <property type="entry name" value="2-C-METHYL-D-ERYTHRITOL 4-PHOSPHATE CYTIDYLYLTRANSFERASE"/>
    <property type="match status" value="1"/>
</dbReference>
<proteinExistence type="predicted"/>